<evidence type="ECO:0000256" key="5">
    <source>
        <dbReference type="ARBA" id="ARBA00022795"/>
    </source>
</evidence>
<name>A0AA86T7C2_9BACT</name>
<dbReference type="Pfam" id="PF02108">
    <property type="entry name" value="FliH"/>
    <property type="match status" value="1"/>
</dbReference>
<evidence type="ECO:0000256" key="8">
    <source>
        <dbReference type="PROSITE-ProRule" id="PRU00169"/>
    </source>
</evidence>
<keyword evidence="8" id="KW-0597">Phosphoprotein</keyword>
<feature type="modified residue" description="4-aspartylphosphate" evidence="8">
    <location>
        <position position="85"/>
    </location>
</feature>
<dbReference type="Proteomes" id="UP001179121">
    <property type="component" value="Chromosome"/>
</dbReference>
<sequence>MVTASSGRHDSFQSFGTGGEPVPREEPLPWSGGPTQVLVIEDEESVRALLTRLLAQNGFAVRSAETGQAGLRAIADHPASVLLVDYQLPDMDGLSLLEQATLKDPKAVAIIITGHGTVELAVKAMRVGAADMLTKPFKPNDVLIAIRRVLEMQRLRQENRVLKQTVCKMQGLHVNAFRLADLDERGEAVQTGSHRASSTRAQEYERGLAEGLRRADEQIVLAKQQEQYLVEAVRRLAEACADVPKLVESEAAQLAFEIARKVVHACAEEKRDLIVEQARQAVQRVRESPLIRILAHPRDLPTLEAAHDRLAAVCDGPVTVRLEADPAIAPGGCLVQTPTHCVDATLDGQLARIAEALRKGQGA</sequence>
<dbReference type="GO" id="GO:0005829">
    <property type="term" value="C:cytosol"/>
    <property type="evidence" value="ECO:0007669"/>
    <property type="project" value="TreeGrafter"/>
</dbReference>
<dbReference type="SMART" id="SM00448">
    <property type="entry name" value="REC"/>
    <property type="match status" value="1"/>
</dbReference>
<keyword evidence="5" id="KW-1005">Bacterial flagellum biogenesis</keyword>
<dbReference type="InterPro" id="IPR001789">
    <property type="entry name" value="Sig_transdc_resp-reg_receiver"/>
</dbReference>
<dbReference type="InterPro" id="IPR018035">
    <property type="entry name" value="Flagellar_FliH/T3SS_HrpE"/>
</dbReference>
<dbReference type="RefSeq" id="WP_289269888.1">
    <property type="nucleotide sequence ID" value="NZ_OX365700.1"/>
</dbReference>
<evidence type="ECO:0000256" key="3">
    <source>
        <dbReference type="ARBA" id="ARBA00016507"/>
    </source>
</evidence>
<evidence type="ECO:0000313" key="12">
    <source>
        <dbReference type="Proteomes" id="UP001179121"/>
    </source>
</evidence>
<evidence type="ECO:0000313" key="11">
    <source>
        <dbReference type="EMBL" id="CAI4033031.1"/>
    </source>
</evidence>
<evidence type="ECO:0000256" key="4">
    <source>
        <dbReference type="ARBA" id="ARBA00022448"/>
    </source>
</evidence>
<keyword evidence="4" id="KW-0813">Transport</keyword>
<dbReference type="InterPro" id="IPR011006">
    <property type="entry name" value="CheY-like_superfamily"/>
</dbReference>
<dbReference type="Pfam" id="PF00072">
    <property type="entry name" value="Response_reg"/>
    <property type="match status" value="1"/>
</dbReference>
<comment type="function">
    <text evidence="1">Needed for flagellar regrowth and assembly.</text>
</comment>
<keyword evidence="6" id="KW-0653">Protein transport</keyword>
<dbReference type="AlphaFoldDB" id="A0AA86T7C2"/>
<keyword evidence="7" id="KW-1006">Bacterial flagellum protein export</keyword>
<dbReference type="PANTHER" id="PTHR34982:SF1">
    <property type="entry name" value="FLAGELLAR ASSEMBLY PROTEIN FLIH"/>
    <property type="match status" value="1"/>
</dbReference>
<dbReference type="SUPFAM" id="SSF52172">
    <property type="entry name" value="CheY-like"/>
    <property type="match status" value="1"/>
</dbReference>
<evidence type="ECO:0000256" key="7">
    <source>
        <dbReference type="ARBA" id="ARBA00023225"/>
    </source>
</evidence>
<proteinExistence type="inferred from homology"/>
<reference evidence="11" key="1">
    <citation type="submission" date="2022-10" db="EMBL/GenBank/DDBJ databases">
        <authorList>
            <person name="Koch H."/>
        </authorList>
    </citation>
    <scope>NUCLEOTIDE SEQUENCE</scope>
    <source>
        <strain evidence="11">DNF</strain>
    </source>
</reference>
<comment type="similarity">
    <text evidence="2">Belongs to the FliH family.</text>
</comment>
<dbReference type="PROSITE" id="PS50110">
    <property type="entry name" value="RESPONSE_REGULATORY"/>
    <property type="match status" value="1"/>
</dbReference>
<dbReference type="SUPFAM" id="SSF160527">
    <property type="entry name" value="V-type ATPase subunit E-like"/>
    <property type="match status" value="1"/>
</dbReference>
<dbReference type="KEGG" id="nti:DNFV4_03461"/>
<dbReference type="InterPro" id="IPR051472">
    <property type="entry name" value="T3SS_Stator/FliH"/>
</dbReference>
<protein>
    <recommendedName>
        <fullName evidence="3">Flagellar assembly protein FliH</fullName>
    </recommendedName>
</protein>
<evidence type="ECO:0000256" key="9">
    <source>
        <dbReference type="SAM" id="MobiDB-lite"/>
    </source>
</evidence>
<dbReference type="Gene3D" id="3.40.50.2300">
    <property type="match status" value="1"/>
</dbReference>
<dbReference type="GO" id="GO:0015031">
    <property type="term" value="P:protein transport"/>
    <property type="evidence" value="ECO:0007669"/>
    <property type="project" value="UniProtKB-KW"/>
</dbReference>
<organism evidence="11 12">
    <name type="scientific">Nitrospira tepida</name>
    <dbReference type="NCBI Taxonomy" id="2973512"/>
    <lineage>
        <taxon>Bacteria</taxon>
        <taxon>Pseudomonadati</taxon>
        <taxon>Nitrospirota</taxon>
        <taxon>Nitrospiria</taxon>
        <taxon>Nitrospirales</taxon>
        <taxon>Nitrospiraceae</taxon>
        <taxon>Nitrospira</taxon>
    </lineage>
</organism>
<dbReference type="EMBL" id="OX365700">
    <property type="protein sequence ID" value="CAI4033031.1"/>
    <property type="molecule type" value="Genomic_DNA"/>
</dbReference>
<gene>
    <name evidence="11" type="ORF">DNFV4_03461</name>
</gene>
<evidence type="ECO:0000256" key="2">
    <source>
        <dbReference type="ARBA" id="ARBA00006602"/>
    </source>
</evidence>
<evidence type="ECO:0000256" key="1">
    <source>
        <dbReference type="ARBA" id="ARBA00003041"/>
    </source>
</evidence>
<feature type="region of interest" description="Disordered" evidence="9">
    <location>
        <begin position="1"/>
        <end position="34"/>
    </location>
</feature>
<feature type="domain" description="Response regulatory" evidence="10">
    <location>
        <begin position="36"/>
        <end position="150"/>
    </location>
</feature>
<accession>A0AA86T7C2</accession>
<evidence type="ECO:0000259" key="10">
    <source>
        <dbReference type="PROSITE" id="PS50110"/>
    </source>
</evidence>
<dbReference type="GO" id="GO:0000160">
    <property type="term" value="P:phosphorelay signal transduction system"/>
    <property type="evidence" value="ECO:0007669"/>
    <property type="project" value="InterPro"/>
</dbReference>
<dbReference type="PANTHER" id="PTHR34982">
    <property type="entry name" value="YOP PROTEINS TRANSLOCATION PROTEIN L"/>
    <property type="match status" value="1"/>
</dbReference>
<evidence type="ECO:0000256" key="6">
    <source>
        <dbReference type="ARBA" id="ARBA00022927"/>
    </source>
</evidence>
<dbReference type="GO" id="GO:0044781">
    <property type="term" value="P:bacterial-type flagellum organization"/>
    <property type="evidence" value="ECO:0007669"/>
    <property type="project" value="UniProtKB-KW"/>
</dbReference>
<keyword evidence="12" id="KW-1185">Reference proteome</keyword>